<dbReference type="EMBL" id="JAOPGA020001177">
    <property type="protein sequence ID" value="KAL0485876.1"/>
    <property type="molecule type" value="Genomic_DNA"/>
</dbReference>
<sequence>MRCMRCIPSPSFRYSKLICTPRPKLNFVSYFYRKYTTDEGVISFDADKRQMLEEIETNDQKLPEERPLTVYPAHLRNIHLRECLEVEEERTRSFLLRHYNTTEIHDAIVRNINSQQESIISSSLKDDDGDNSFTPDDLLDMFIDDATVDSTATTQGQITEPLLPLTPQLDIQVEQVKQEQSIQSIKTFLIQLTKSLMLKGKTILVEKDRVSATGRYLLVLSPFHIDMANESIKNEQDARVLKDTRRRVLFEHQKFHVQRLDEYLRQYESLASEKDPILSLLFLFAYSLLRSPANHIVTHHFADDVVSSLPNKLKRLYYIVRMYSLYDRPKEALKLFLQVKANNNWILKSDAMLFYESIYVMVRHQMNREAKDMYNIMVNRYGLPPTKKIQSLMIMTMNTTKEVMGYHALNQVEQLHNKQSYEYVLHHLTVTNQFELLMEFFESVRAKPSHFEEFIKQDNNWYYMFHAHYKKLLMDGNRMDRHQKELMVTSALNMMKHVYEYSKPTSNVMLCMVAIYSLNDEIIPMWQIVKVMCRLDLAKSVMEMPYVFLLETAVRLGRTENVFKIFNWMTRHKVVARDLTFYHDLLDGFHGTGDVLAFDVFSTLFKSGVLVDEERLRKNVSTLADVYGRLGPGDRQHADYVLSQYSGMEALDGFVNNKIN</sequence>
<dbReference type="AlphaFoldDB" id="A0AAW2Z7U1"/>
<dbReference type="Proteomes" id="UP001431209">
    <property type="component" value="Unassembled WGS sequence"/>
</dbReference>
<protein>
    <recommendedName>
        <fullName evidence="3">Pentatricopeptide repeat-containing protein</fullName>
    </recommendedName>
</protein>
<evidence type="ECO:0008006" key="3">
    <source>
        <dbReference type="Google" id="ProtNLM"/>
    </source>
</evidence>
<comment type="caution">
    <text evidence="1">The sequence shown here is derived from an EMBL/GenBank/DDBJ whole genome shotgun (WGS) entry which is preliminary data.</text>
</comment>
<evidence type="ECO:0000313" key="2">
    <source>
        <dbReference type="Proteomes" id="UP001431209"/>
    </source>
</evidence>
<reference evidence="1 2" key="1">
    <citation type="submission" date="2024-03" db="EMBL/GenBank/DDBJ databases">
        <title>The Acrasis kona genome and developmental transcriptomes reveal deep origins of eukaryotic multicellular pathways.</title>
        <authorList>
            <person name="Sheikh S."/>
            <person name="Fu C.-J."/>
            <person name="Brown M.W."/>
            <person name="Baldauf S.L."/>
        </authorList>
    </citation>
    <scope>NUCLEOTIDE SEQUENCE [LARGE SCALE GENOMIC DNA]</scope>
    <source>
        <strain evidence="1 2">ATCC MYA-3509</strain>
    </source>
</reference>
<name>A0AAW2Z7U1_9EUKA</name>
<proteinExistence type="predicted"/>
<gene>
    <name evidence="1" type="ORF">AKO1_002137</name>
</gene>
<dbReference type="Gene3D" id="1.25.40.10">
    <property type="entry name" value="Tetratricopeptide repeat domain"/>
    <property type="match status" value="1"/>
</dbReference>
<keyword evidence="2" id="KW-1185">Reference proteome</keyword>
<evidence type="ECO:0000313" key="1">
    <source>
        <dbReference type="EMBL" id="KAL0485876.1"/>
    </source>
</evidence>
<dbReference type="InterPro" id="IPR011990">
    <property type="entry name" value="TPR-like_helical_dom_sf"/>
</dbReference>
<accession>A0AAW2Z7U1</accession>
<organism evidence="1 2">
    <name type="scientific">Acrasis kona</name>
    <dbReference type="NCBI Taxonomy" id="1008807"/>
    <lineage>
        <taxon>Eukaryota</taxon>
        <taxon>Discoba</taxon>
        <taxon>Heterolobosea</taxon>
        <taxon>Tetramitia</taxon>
        <taxon>Eutetramitia</taxon>
        <taxon>Acrasidae</taxon>
        <taxon>Acrasis</taxon>
    </lineage>
</organism>